<dbReference type="GeneID" id="92184012"/>
<dbReference type="InterPro" id="IPR036291">
    <property type="entry name" value="NAD(P)-bd_dom_sf"/>
</dbReference>
<dbReference type="PANTHER" id="PTHR42748:SF7">
    <property type="entry name" value="NMRA LIKE REDOX SENSOR 1-RELATED"/>
    <property type="match status" value="1"/>
</dbReference>
<reference evidence="4 5" key="1">
    <citation type="journal article" date="2024" name="bioRxiv">
        <title>Comparative genomics of Cryptococcus and Kwoniella reveals pathogenesis evolution and contrasting karyotype dynamics via intercentromeric recombination or chromosome fusion.</title>
        <authorList>
            <person name="Coelho M.A."/>
            <person name="David-Palma M."/>
            <person name="Shea T."/>
            <person name="Bowers K."/>
            <person name="McGinley-Smith S."/>
            <person name="Mohammad A.W."/>
            <person name="Gnirke A."/>
            <person name="Yurkov A.M."/>
            <person name="Nowrousian M."/>
            <person name="Sun S."/>
            <person name="Cuomo C.A."/>
            <person name="Heitman J."/>
        </authorList>
    </citation>
    <scope>NUCLEOTIDE SEQUENCE [LARGE SCALE GENOMIC DNA]</scope>
    <source>
        <strain evidence="4 5">CBS 13917</strain>
    </source>
</reference>
<proteinExistence type="inferred from homology"/>
<accession>A0AAW0YSL6</accession>
<dbReference type="AlphaFoldDB" id="A0AAW0YSL6"/>
<sequence>MSRTGTRNIIVFGATGKQGNAIAQWLSNCNTSSDGLVFKIFAVTRDVTSPAAVGLAALPGVEPIQGDASKASDLLEEAAARLAGGKIHGIAFALFGYDAAEQVSSGKGVIDAAAEHKVDHVIFSSTDFFGYREVDTGIPVVEAKKVVEDHLFAVPSSLIAYKNIIRPSIFFENFVVVPGYASMIPLWNPDKRKGGQSTSDIGRAIAECFANPDKFSSHTILELAGFEGSPEAWMDVWTEVTGQDLRQKETEGLPAGLSEERLKFYKAMIDVQCDGRVESTKTLFPWMMDLKTFLQQSDLAKAPVKREP</sequence>
<evidence type="ECO:0000259" key="3">
    <source>
        <dbReference type="Pfam" id="PF05368"/>
    </source>
</evidence>
<organism evidence="4 5">
    <name type="scientific">Kwoniella newhampshirensis</name>
    <dbReference type="NCBI Taxonomy" id="1651941"/>
    <lineage>
        <taxon>Eukaryota</taxon>
        <taxon>Fungi</taxon>
        <taxon>Dikarya</taxon>
        <taxon>Basidiomycota</taxon>
        <taxon>Agaricomycotina</taxon>
        <taxon>Tremellomycetes</taxon>
        <taxon>Tremellales</taxon>
        <taxon>Cryptococcaceae</taxon>
        <taxon>Kwoniella</taxon>
    </lineage>
</organism>
<dbReference type="GO" id="GO:0005634">
    <property type="term" value="C:nucleus"/>
    <property type="evidence" value="ECO:0007669"/>
    <property type="project" value="TreeGrafter"/>
</dbReference>
<dbReference type="RefSeq" id="XP_066799526.1">
    <property type="nucleotide sequence ID" value="XM_066949834.1"/>
</dbReference>
<dbReference type="SUPFAM" id="SSF51735">
    <property type="entry name" value="NAD(P)-binding Rossmann-fold domains"/>
    <property type="match status" value="1"/>
</dbReference>
<dbReference type="Pfam" id="PF05368">
    <property type="entry name" value="NmrA"/>
    <property type="match status" value="1"/>
</dbReference>
<evidence type="ECO:0000256" key="1">
    <source>
        <dbReference type="ARBA" id="ARBA00006328"/>
    </source>
</evidence>
<protein>
    <recommendedName>
        <fullName evidence="3">NmrA-like domain-containing protein</fullName>
    </recommendedName>
</protein>
<dbReference type="InterPro" id="IPR051164">
    <property type="entry name" value="NmrA-like_oxidored"/>
</dbReference>
<evidence type="ECO:0000256" key="2">
    <source>
        <dbReference type="ARBA" id="ARBA00022857"/>
    </source>
</evidence>
<dbReference type="Gene3D" id="3.90.25.10">
    <property type="entry name" value="UDP-galactose 4-epimerase, domain 1"/>
    <property type="match status" value="1"/>
</dbReference>
<dbReference type="Proteomes" id="UP001388673">
    <property type="component" value="Unassembled WGS sequence"/>
</dbReference>
<evidence type="ECO:0000313" key="4">
    <source>
        <dbReference type="EMBL" id="KAK8843962.1"/>
    </source>
</evidence>
<dbReference type="EMBL" id="JBCAWK010000014">
    <property type="protein sequence ID" value="KAK8843962.1"/>
    <property type="molecule type" value="Genomic_DNA"/>
</dbReference>
<gene>
    <name evidence="4" type="ORF">IAR55_006754</name>
</gene>
<dbReference type="KEGG" id="kne:92184012"/>
<evidence type="ECO:0000313" key="5">
    <source>
        <dbReference type="Proteomes" id="UP001388673"/>
    </source>
</evidence>
<keyword evidence="5" id="KW-1185">Reference proteome</keyword>
<dbReference type="Gene3D" id="3.40.50.720">
    <property type="entry name" value="NAD(P)-binding Rossmann-like Domain"/>
    <property type="match status" value="1"/>
</dbReference>
<comment type="caution">
    <text evidence="4">The sequence shown here is derived from an EMBL/GenBank/DDBJ whole genome shotgun (WGS) entry which is preliminary data.</text>
</comment>
<feature type="domain" description="NmrA-like" evidence="3">
    <location>
        <begin position="7"/>
        <end position="248"/>
    </location>
</feature>
<dbReference type="PANTHER" id="PTHR42748">
    <property type="entry name" value="NITROGEN METABOLITE REPRESSION PROTEIN NMRA FAMILY MEMBER"/>
    <property type="match status" value="1"/>
</dbReference>
<keyword evidence="2" id="KW-0521">NADP</keyword>
<dbReference type="InterPro" id="IPR008030">
    <property type="entry name" value="NmrA-like"/>
</dbReference>
<comment type="similarity">
    <text evidence="1">Belongs to the NmrA-type oxidoreductase family.</text>
</comment>
<name>A0AAW0YSL6_9TREE</name>